<name>A0A8J5PIK9_FUSOX</name>
<sequence>MFYFASGLVGSSAYSAFYVNDVFSRDSITQSEFLNDSNVNVTNNAQITGADFEAANGKELFDLYCLPQTASDTSEPTTPGESNTSDGSQKPPQKAGPRRYPELLIRDPYNQMNGYYLGDDTVVMLIPSFDSEGLPLNHSLTFANYATEIVTRDLDDGRAKIIINVSVMGVAILQEPSISSSSSSPLSSHILQLDFAVMKHDFGTYQSLLGDESQLGVNVISLYANFNYTQISGYKDDAPIRGYAGRSINITQPLKTENILIIGDGICALTFTIFINLVTNVGSIRALPYGSHPN</sequence>
<protein>
    <submittedName>
        <fullName evidence="2">Peptidase S41 family protein ustP</fullName>
    </submittedName>
</protein>
<evidence type="ECO:0000256" key="1">
    <source>
        <dbReference type="SAM" id="MobiDB-lite"/>
    </source>
</evidence>
<evidence type="ECO:0000313" key="2">
    <source>
        <dbReference type="EMBL" id="KAG7419724.1"/>
    </source>
</evidence>
<dbReference type="EMBL" id="JAELUQ010000002">
    <property type="protein sequence ID" value="KAG7419724.1"/>
    <property type="molecule type" value="Genomic_DNA"/>
</dbReference>
<feature type="compositionally biased region" description="Polar residues" evidence="1">
    <location>
        <begin position="71"/>
        <end position="91"/>
    </location>
</feature>
<proteinExistence type="predicted"/>
<evidence type="ECO:0000313" key="3">
    <source>
        <dbReference type="Proteomes" id="UP000694050"/>
    </source>
</evidence>
<feature type="region of interest" description="Disordered" evidence="1">
    <location>
        <begin position="71"/>
        <end position="100"/>
    </location>
</feature>
<dbReference type="Proteomes" id="UP000694050">
    <property type="component" value="Unassembled WGS sequence"/>
</dbReference>
<dbReference type="InterPro" id="IPR052766">
    <property type="entry name" value="S41A_metabolite_peptidase"/>
</dbReference>
<comment type="caution">
    <text evidence="2">The sequence shown here is derived from an EMBL/GenBank/DDBJ whole genome shotgun (WGS) entry which is preliminary data.</text>
</comment>
<dbReference type="PANTHER" id="PTHR37049">
    <property type="entry name" value="PEPTIDASE S41 FAMILY PROTEIN"/>
    <property type="match status" value="1"/>
</dbReference>
<accession>A0A8J5PIK9</accession>
<dbReference type="PANTHER" id="PTHR37049:SF4">
    <property type="entry name" value="RHODANESE DOMAIN-CONTAINING PROTEIN"/>
    <property type="match status" value="1"/>
</dbReference>
<dbReference type="AlphaFoldDB" id="A0A8J5PIK9"/>
<gene>
    <name evidence="2" type="primary">ustP-1</name>
    <name evidence="2" type="ORF">Forpe1208_v003609</name>
</gene>
<reference evidence="2" key="1">
    <citation type="submission" date="2021-04" db="EMBL/GenBank/DDBJ databases">
        <title>First draft genome resource for Brassicaceae pathogens Fusarium oxysporum f. sp. raphani and Fusarium oxysporum f. sp. rapae.</title>
        <authorList>
            <person name="Asai S."/>
        </authorList>
    </citation>
    <scope>NUCLEOTIDE SEQUENCE</scope>
    <source>
        <strain evidence="2">Tf1208</strain>
    </source>
</reference>
<organism evidence="2 3">
    <name type="scientific">Fusarium oxysporum f. sp. rapae</name>
    <dbReference type="NCBI Taxonomy" id="485398"/>
    <lineage>
        <taxon>Eukaryota</taxon>
        <taxon>Fungi</taxon>
        <taxon>Dikarya</taxon>
        <taxon>Ascomycota</taxon>
        <taxon>Pezizomycotina</taxon>
        <taxon>Sordariomycetes</taxon>
        <taxon>Hypocreomycetidae</taxon>
        <taxon>Hypocreales</taxon>
        <taxon>Nectriaceae</taxon>
        <taxon>Fusarium</taxon>
        <taxon>Fusarium oxysporum species complex</taxon>
    </lineage>
</organism>